<keyword evidence="2" id="KW-0560">Oxidoreductase</keyword>
<dbReference type="PANTHER" id="PTHR24321:SF8">
    <property type="entry name" value="ESTRADIOL 17-BETA-DEHYDROGENASE 8-RELATED"/>
    <property type="match status" value="1"/>
</dbReference>
<dbReference type="Pfam" id="PF00106">
    <property type="entry name" value="adh_short"/>
    <property type="match status" value="1"/>
</dbReference>
<evidence type="ECO:0000313" key="3">
    <source>
        <dbReference type="EMBL" id="MBE6512632.1"/>
    </source>
</evidence>
<dbReference type="GO" id="GO:0016491">
    <property type="term" value="F:oxidoreductase activity"/>
    <property type="evidence" value="ECO:0007669"/>
    <property type="project" value="UniProtKB-KW"/>
</dbReference>
<sequence length="283" mass="30548">MEFNLNEDKEVVVLLGAGSMGTAIIKRISTNRIIFLGDISEENLKARAQELRYNGYIVETQIVDALDEESVEEFAKKASELGKIKYFIDTAGASPNQASPEHIINLDLVATSVAIDIFAKYISKGGAGLIISSQTGYMMDLPSEIEQQIALTPTNELKDLDFIKNDAMANSGVAYVVAKRANHLRVRTAAATTWADKGARINSISPGIIVTPLAYDEFEAAGEGYQEMINSSAARRVGTSEEIARAAEFLLNDDSSFITGIDLLVDGGVIASIASGRYSLELQ</sequence>
<evidence type="ECO:0000256" key="2">
    <source>
        <dbReference type="ARBA" id="ARBA00023002"/>
    </source>
</evidence>
<gene>
    <name evidence="3" type="ORF">E7Z75_05785</name>
</gene>
<evidence type="ECO:0000313" key="4">
    <source>
        <dbReference type="Proteomes" id="UP000732619"/>
    </source>
</evidence>
<name>A0A8T3VMZ5_METOL</name>
<dbReference type="Pfam" id="PF13561">
    <property type="entry name" value="adh_short_C2"/>
    <property type="match status" value="1"/>
</dbReference>
<dbReference type="PANTHER" id="PTHR24321">
    <property type="entry name" value="DEHYDROGENASES, SHORT CHAIN"/>
    <property type="match status" value="1"/>
</dbReference>
<accession>A0A8T3VMZ5</accession>
<dbReference type="Gene3D" id="3.40.50.720">
    <property type="entry name" value="NAD(P)-binding Rossmann-like Domain"/>
    <property type="match status" value="1"/>
</dbReference>
<dbReference type="EMBL" id="SUTG01000024">
    <property type="protein sequence ID" value="MBE6512632.1"/>
    <property type="molecule type" value="Genomic_DNA"/>
</dbReference>
<organism evidence="3 4">
    <name type="scientific">Methanobrevibacter olleyae</name>
    <dbReference type="NCBI Taxonomy" id="294671"/>
    <lineage>
        <taxon>Archaea</taxon>
        <taxon>Methanobacteriati</taxon>
        <taxon>Methanobacteriota</taxon>
        <taxon>Methanomada group</taxon>
        <taxon>Methanobacteria</taxon>
        <taxon>Methanobacteriales</taxon>
        <taxon>Methanobacteriaceae</taxon>
        <taxon>Methanobrevibacter</taxon>
    </lineage>
</organism>
<dbReference type="Proteomes" id="UP000732619">
    <property type="component" value="Unassembled WGS sequence"/>
</dbReference>
<dbReference type="SUPFAM" id="SSF51735">
    <property type="entry name" value="NAD(P)-binding Rossmann-fold domains"/>
    <property type="match status" value="1"/>
</dbReference>
<dbReference type="InterPro" id="IPR036291">
    <property type="entry name" value="NAD(P)-bd_dom_sf"/>
</dbReference>
<dbReference type="AlphaFoldDB" id="A0A8T3VMZ5"/>
<dbReference type="PRINTS" id="PR00081">
    <property type="entry name" value="GDHRDH"/>
</dbReference>
<comment type="caution">
    <text evidence="3">The sequence shown here is derived from an EMBL/GenBank/DDBJ whole genome shotgun (WGS) entry which is preliminary data.</text>
</comment>
<protein>
    <submittedName>
        <fullName evidence="3">SDR family oxidoreductase</fullName>
    </submittedName>
</protein>
<comment type="similarity">
    <text evidence="1">Belongs to the short-chain dehydrogenases/reductases (SDR) family.</text>
</comment>
<evidence type="ECO:0000256" key="1">
    <source>
        <dbReference type="ARBA" id="ARBA00006484"/>
    </source>
</evidence>
<proteinExistence type="inferred from homology"/>
<reference evidence="3" key="1">
    <citation type="submission" date="2019-04" db="EMBL/GenBank/DDBJ databases">
        <title>Evolution of Biomass-Degrading Anaerobic Consortia Revealed by Metagenomics.</title>
        <authorList>
            <person name="Peng X."/>
        </authorList>
    </citation>
    <scope>NUCLEOTIDE SEQUENCE</scope>
    <source>
        <strain evidence="3">SIG14</strain>
    </source>
</reference>
<dbReference type="InterPro" id="IPR002347">
    <property type="entry name" value="SDR_fam"/>
</dbReference>
<dbReference type="NCBIfam" id="NF005395">
    <property type="entry name" value="PRK06940.1"/>
    <property type="match status" value="1"/>
</dbReference>